<dbReference type="Proteomes" id="UP000272942">
    <property type="component" value="Unassembled WGS sequence"/>
</dbReference>
<sequence length="101" mass="10993">MQQRKLPPRSQSIIAVNLPEAETTTDQARLDHNLQLLRSHMVTLFDGDEVESAASIRVKAAFRLGKPLQDNSPLKVVLRAENEAKADPHAEGNSGAIPQGS</sequence>
<evidence type="ECO:0000313" key="4">
    <source>
        <dbReference type="WBParaSite" id="ECPE_0001254401-mRNA-1"/>
    </source>
</evidence>
<keyword evidence="3" id="KW-1185">Reference proteome</keyword>
<proteinExistence type="predicted"/>
<reference evidence="4" key="1">
    <citation type="submission" date="2016-06" db="UniProtKB">
        <authorList>
            <consortium name="WormBaseParasite"/>
        </authorList>
    </citation>
    <scope>IDENTIFICATION</scope>
</reference>
<accession>A0A183AZX3</accession>
<feature type="region of interest" description="Disordered" evidence="1">
    <location>
        <begin position="80"/>
        <end position="101"/>
    </location>
</feature>
<dbReference type="EMBL" id="UZAN01052995">
    <property type="protein sequence ID" value="VDP89780.1"/>
    <property type="molecule type" value="Genomic_DNA"/>
</dbReference>
<evidence type="ECO:0000313" key="2">
    <source>
        <dbReference type="EMBL" id="VDP89780.1"/>
    </source>
</evidence>
<name>A0A183AZX3_9TREM</name>
<protein>
    <submittedName>
        <fullName evidence="4">PIH1_CS domain-containing protein</fullName>
    </submittedName>
</protein>
<dbReference type="AlphaFoldDB" id="A0A183AZX3"/>
<feature type="compositionally biased region" description="Basic and acidic residues" evidence="1">
    <location>
        <begin position="80"/>
        <end position="90"/>
    </location>
</feature>
<evidence type="ECO:0000313" key="3">
    <source>
        <dbReference type="Proteomes" id="UP000272942"/>
    </source>
</evidence>
<dbReference type="WBParaSite" id="ECPE_0001254401-mRNA-1">
    <property type="protein sequence ID" value="ECPE_0001254401-mRNA-1"/>
    <property type="gene ID" value="ECPE_0001254401"/>
</dbReference>
<gene>
    <name evidence="2" type="ORF">ECPE_LOCUS12508</name>
</gene>
<reference evidence="2 3" key="2">
    <citation type="submission" date="2018-11" db="EMBL/GenBank/DDBJ databases">
        <authorList>
            <consortium name="Pathogen Informatics"/>
        </authorList>
    </citation>
    <scope>NUCLEOTIDE SEQUENCE [LARGE SCALE GENOMIC DNA]</scope>
    <source>
        <strain evidence="2 3">Egypt</strain>
    </source>
</reference>
<dbReference type="OrthoDB" id="7480989at2759"/>
<organism evidence="4">
    <name type="scientific">Echinostoma caproni</name>
    <dbReference type="NCBI Taxonomy" id="27848"/>
    <lineage>
        <taxon>Eukaryota</taxon>
        <taxon>Metazoa</taxon>
        <taxon>Spiralia</taxon>
        <taxon>Lophotrochozoa</taxon>
        <taxon>Platyhelminthes</taxon>
        <taxon>Trematoda</taxon>
        <taxon>Digenea</taxon>
        <taxon>Plagiorchiida</taxon>
        <taxon>Echinostomata</taxon>
        <taxon>Echinostomatoidea</taxon>
        <taxon>Echinostomatidae</taxon>
        <taxon>Echinostoma</taxon>
    </lineage>
</organism>
<evidence type="ECO:0000256" key="1">
    <source>
        <dbReference type="SAM" id="MobiDB-lite"/>
    </source>
</evidence>